<keyword evidence="5 8" id="KW-0812">Transmembrane</keyword>
<evidence type="ECO:0000256" key="8">
    <source>
        <dbReference type="SAM" id="Phobius"/>
    </source>
</evidence>
<evidence type="ECO:0000256" key="3">
    <source>
        <dbReference type="ARBA" id="ARBA00022448"/>
    </source>
</evidence>
<dbReference type="Proteomes" id="UP000183975">
    <property type="component" value="Unassembled WGS sequence"/>
</dbReference>
<keyword evidence="4" id="KW-1003">Cell membrane</keyword>
<evidence type="ECO:0000256" key="1">
    <source>
        <dbReference type="ARBA" id="ARBA00004651"/>
    </source>
</evidence>
<evidence type="ECO:0000313" key="10">
    <source>
        <dbReference type="Proteomes" id="UP000183975"/>
    </source>
</evidence>
<dbReference type="PANTHER" id="PTHR30472:SF25">
    <property type="entry name" value="ABC TRANSPORTER PERMEASE PROTEIN MJ0876-RELATED"/>
    <property type="match status" value="1"/>
</dbReference>
<proteinExistence type="inferred from homology"/>
<accession>A0A1M6L1S8</accession>
<dbReference type="EMBL" id="FRAH01000004">
    <property type="protein sequence ID" value="SHJ65123.1"/>
    <property type="molecule type" value="Genomic_DNA"/>
</dbReference>
<feature type="transmembrane region" description="Helical" evidence="8">
    <location>
        <begin position="248"/>
        <end position="266"/>
    </location>
</feature>
<name>A0A1M6L1S8_9FIRM</name>
<dbReference type="Pfam" id="PF01032">
    <property type="entry name" value="FecCD"/>
    <property type="match status" value="1"/>
</dbReference>
<dbReference type="InterPro" id="IPR037294">
    <property type="entry name" value="ABC_BtuC-like"/>
</dbReference>
<feature type="transmembrane region" description="Helical" evidence="8">
    <location>
        <begin position="60"/>
        <end position="80"/>
    </location>
</feature>
<feature type="transmembrane region" description="Helical" evidence="8">
    <location>
        <begin position="278"/>
        <end position="299"/>
    </location>
</feature>
<protein>
    <submittedName>
        <fullName evidence="9">Iron complex transport system permease protein</fullName>
    </submittedName>
</protein>
<feature type="transmembrane region" description="Helical" evidence="8">
    <location>
        <begin position="117"/>
        <end position="138"/>
    </location>
</feature>
<sequence>MRSWHKGAFLLILLLCCLAGAVCLSLFTGSSSLSLGELYHALQAGDKTDTTYRIFLYVRLPRTLAAIFAGAALAVSGAIIQAVLNNSLASPNIIGVNSGAGFCALLAASLAPTAWAAVPLAAFVGALATSLFIYALAAKTGASRITLVLAGVAVSSILSAGIDVLTILFPDDVIGATGFMVGSFAGVTMTALKPAVVLIVIGLVLALVFSYDLNVLSLGEEIAASLGMCVAVVRFLFIVIASLLAGSAVSFAGLLGFIGLIVPHICRRFAGGDNRLVIPCAALLGAVFALVCDALGKWVFAPFELPVGIILALLGGPFFLFLLLKGGRGKIYD</sequence>
<dbReference type="PANTHER" id="PTHR30472">
    <property type="entry name" value="FERRIC ENTEROBACTIN TRANSPORT SYSTEM PERMEASE PROTEIN"/>
    <property type="match status" value="1"/>
</dbReference>
<keyword evidence="3" id="KW-0813">Transport</keyword>
<feature type="transmembrane region" description="Helical" evidence="8">
    <location>
        <begin position="305"/>
        <end position="324"/>
    </location>
</feature>
<evidence type="ECO:0000256" key="7">
    <source>
        <dbReference type="ARBA" id="ARBA00023136"/>
    </source>
</evidence>
<dbReference type="SUPFAM" id="SSF81345">
    <property type="entry name" value="ABC transporter involved in vitamin B12 uptake, BtuC"/>
    <property type="match status" value="1"/>
</dbReference>
<evidence type="ECO:0000256" key="6">
    <source>
        <dbReference type="ARBA" id="ARBA00022989"/>
    </source>
</evidence>
<dbReference type="FunFam" id="1.10.3470.10:FF:000001">
    <property type="entry name" value="Vitamin B12 ABC transporter permease BtuC"/>
    <property type="match status" value="1"/>
</dbReference>
<feature type="transmembrane region" description="Helical" evidence="8">
    <location>
        <begin position="92"/>
        <end position="111"/>
    </location>
</feature>
<organism evidence="9 10">
    <name type="scientific">Anaerotignum lactatifermentans DSM 14214</name>
    <dbReference type="NCBI Taxonomy" id="1121323"/>
    <lineage>
        <taxon>Bacteria</taxon>
        <taxon>Bacillati</taxon>
        <taxon>Bacillota</taxon>
        <taxon>Clostridia</taxon>
        <taxon>Lachnospirales</taxon>
        <taxon>Anaerotignaceae</taxon>
        <taxon>Anaerotignum</taxon>
    </lineage>
</organism>
<dbReference type="GO" id="GO:0022857">
    <property type="term" value="F:transmembrane transporter activity"/>
    <property type="evidence" value="ECO:0007669"/>
    <property type="project" value="InterPro"/>
</dbReference>
<dbReference type="GO" id="GO:0005886">
    <property type="term" value="C:plasma membrane"/>
    <property type="evidence" value="ECO:0007669"/>
    <property type="project" value="UniProtKB-SubCell"/>
</dbReference>
<keyword evidence="6 8" id="KW-1133">Transmembrane helix</keyword>
<feature type="transmembrane region" description="Helical" evidence="8">
    <location>
        <begin position="145"/>
        <end position="169"/>
    </location>
</feature>
<keyword evidence="7 8" id="KW-0472">Membrane</keyword>
<dbReference type="OrthoDB" id="9792889at2"/>
<evidence type="ECO:0000256" key="5">
    <source>
        <dbReference type="ARBA" id="ARBA00022692"/>
    </source>
</evidence>
<comment type="subcellular location">
    <subcellularLocation>
        <location evidence="1">Cell membrane</location>
        <topology evidence="1">Multi-pass membrane protein</topology>
    </subcellularLocation>
</comment>
<comment type="similarity">
    <text evidence="2">Belongs to the binding-protein-dependent transport system permease family. FecCD subfamily.</text>
</comment>
<reference evidence="9 10" key="1">
    <citation type="submission" date="2016-11" db="EMBL/GenBank/DDBJ databases">
        <authorList>
            <person name="Jaros S."/>
            <person name="Januszkiewicz K."/>
            <person name="Wedrychowicz H."/>
        </authorList>
    </citation>
    <scope>NUCLEOTIDE SEQUENCE [LARGE SCALE GENOMIC DNA]</scope>
    <source>
        <strain evidence="9 10">DSM 14214</strain>
    </source>
</reference>
<dbReference type="RefSeq" id="WP_072848240.1">
    <property type="nucleotide sequence ID" value="NZ_FRAH01000004.1"/>
</dbReference>
<evidence type="ECO:0000256" key="2">
    <source>
        <dbReference type="ARBA" id="ARBA00007935"/>
    </source>
</evidence>
<evidence type="ECO:0000313" key="9">
    <source>
        <dbReference type="EMBL" id="SHJ65123.1"/>
    </source>
</evidence>
<dbReference type="AlphaFoldDB" id="A0A1M6L1S8"/>
<feature type="transmembrane region" description="Helical" evidence="8">
    <location>
        <begin position="222"/>
        <end position="242"/>
    </location>
</feature>
<keyword evidence="10" id="KW-1185">Reference proteome</keyword>
<dbReference type="CDD" id="cd06550">
    <property type="entry name" value="TM_ABC_iron-siderophores_like"/>
    <property type="match status" value="1"/>
</dbReference>
<evidence type="ECO:0000256" key="4">
    <source>
        <dbReference type="ARBA" id="ARBA00022475"/>
    </source>
</evidence>
<dbReference type="Gene3D" id="1.10.3470.10">
    <property type="entry name" value="ABC transporter involved in vitamin B12 uptake, BtuC"/>
    <property type="match status" value="1"/>
</dbReference>
<dbReference type="GO" id="GO:0033214">
    <property type="term" value="P:siderophore-iron import into cell"/>
    <property type="evidence" value="ECO:0007669"/>
    <property type="project" value="TreeGrafter"/>
</dbReference>
<gene>
    <name evidence="9" type="ORF">SAMN02745138_00249</name>
</gene>
<feature type="transmembrane region" description="Helical" evidence="8">
    <location>
        <begin position="189"/>
        <end position="210"/>
    </location>
</feature>
<dbReference type="InterPro" id="IPR000522">
    <property type="entry name" value="ABC_transptr_permease_BtuC"/>
</dbReference>